<dbReference type="OrthoDB" id="9947298at2759"/>
<reference evidence="1 2" key="1">
    <citation type="submission" date="2020-02" db="EMBL/GenBank/DDBJ databases">
        <title>Bird 10,000 Genomes (B10K) Project - Family phase.</title>
        <authorList>
            <person name="Zhang G."/>
        </authorList>
    </citation>
    <scope>NUCLEOTIDE SEQUENCE [LARGE SCALE GENOMIC DNA]</scope>
    <source>
        <strain evidence="1">B10K-DU-006-06</strain>
    </source>
</reference>
<sequence length="83" mass="8839">CPTPASLRPAEGPVVCAQLYADSSVYYERCCAGDALVVSPGDDVPYMPQGWGDRVSSLVVATRCQLTVWSRPGKKGNSRSFSA</sequence>
<gene>
    <name evidence="1" type="primary">Sycn</name>
    <name evidence="1" type="ORF">ALOBEC_R15422</name>
</gene>
<name>A0A7L4FZD1_9COLU</name>
<dbReference type="Proteomes" id="UP000541332">
    <property type="component" value="Unassembled WGS sequence"/>
</dbReference>
<dbReference type="PANTHER" id="PTHR17503:SF0">
    <property type="entry name" value="SYNCOLLIN"/>
    <property type="match status" value="1"/>
</dbReference>
<proteinExistence type="predicted"/>
<organism evidence="1 2">
    <name type="scientific">Pampusana beccarii</name>
    <name type="common">Western bronze ground-dove</name>
    <dbReference type="NCBI Taxonomy" id="2953425"/>
    <lineage>
        <taxon>Eukaryota</taxon>
        <taxon>Metazoa</taxon>
        <taxon>Chordata</taxon>
        <taxon>Craniata</taxon>
        <taxon>Vertebrata</taxon>
        <taxon>Euteleostomi</taxon>
        <taxon>Archelosauria</taxon>
        <taxon>Archosauria</taxon>
        <taxon>Dinosauria</taxon>
        <taxon>Saurischia</taxon>
        <taxon>Theropoda</taxon>
        <taxon>Coelurosauria</taxon>
        <taxon>Aves</taxon>
        <taxon>Neognathae</taxon>
        <taxon>Neoaves</taxon>
        <taxon>Columbimorphae</taxon>
        <taxon>Columbiformes</taxon>
        <taxon>Columbidae</taxon>
        <taxon>Pampusana</taxon>
    </lineage>
</organism>
<dbReference type="GO" id="GO:0030667">
    <property type="term" value="C:secretory granule membrane"/>
    <property type="evidence" value="ECO:0007669"/>
    <property type="project" value="InterPro"/>
</dbReference>
<dbReference type="PANTHER" id="PTHR17503">
    <property type="entry name" value="SYNCOLLIN"/>
    <property type="match status" value="1"/>
</dbReference>
<feature type="non-terminal residue" evidence="1">
    <location>
        <position position="83"/>
    </location>
</feature>
<dbReference type="InterPro" id="IPR028137">
    <property type="entry name" value="Syncollin"/>
</dbReference>
<dbReference type="Gene3D" id="2.60.20.10">
    <property type="entry name" value="Crystallins"/>
    <property type="match status" value="1"/>
</dbReference>
<evidence type="ECO:0000313" key="2">
    <source>
        <dbReference type="Proteomes" id="UP000541332"/>
    </source>
</evidence>
<keyword evidence="2" id="KW-1185">Reference proteome</keyword>
<accession>A0A7L4FZD1</accession>
<comment type="caution">
    <text evidence="1">The sequence shown here is derived from an EMBL/GenBank/DDBJ whole genome shotgun (WGS) entry which is preliminary data.</text>
</comment>
<evidence type="ECO:0000313" key="1">
    <source>
        <dbReference type="EMBL" id="NXW91212.1"/>
    </source>
</evidence>
<dbReference type="GO" id="GO:0006887">
    <property type="term" value="P:exocytosis"/>
    <property type="evidence" value="ECO:0007669"/>
    <property type="project" value="InterPro"/>
</dbReference>
<dbReference type="Pfam" id="PF15138">
    <property type="entry name" value="Syncollin"/>
    <property type="match status" value="1"/>
</dbReference>
<protein>
    <submittedName>
        <fullName evidence="1">SYCN protein</fullName>
    </submittedName>
</protein>
<dbReference type="EMBL" id="VWYH01007976">
    <property type="protein sequence ID" value="NXW91212.1"/>
    <property type="molecule type" value="Genomic_DNA"/>
</dbReference>
<dbReference type="AlphaFoldDB" id="A0A7L4FZD1"/>
<feature type="non-terminal residue" evidence="1">
    <location>
        <position position="1"/>
    </location>
</feature>